<comment type="subcellular location">
    <subcellularLocation>
        <location evidence="2">Membrane</location>
        <topology evidence="2">Single-pass type I membrane protein</topology>
    </subcellularLocation>
</comment>
<comment type="catalytic activity">
    <reaction evidence="19">
        <text>L-threonyl-[protein] + ATP = O-phospho-L-threonyl-[protein] + ADP + H(+)</text>
        <dbReference type="Rhea" id="RHEA:46608"/>
        <dbReference type="Rhea" id="RHEA-COMP:11060"/>
        <dbReference type="Rhea" id="RHEA-COMP:11605"/>
        <dbReference type="ChEBI" id="CHEBI:15378"/>
        <dbReference type="ChEBI" id="CHEBI:30013"/>
        <dbReference type="ChEBI" id="CHEBI:30616"/>
        <dbReference type="ChEBI" id="CHEBI:61977"/>
        <dbReference type="ChEBI" id="CHEBI:456216"/>
        <dbReference type="EC" id="2.7.11.1"/>
    </reaction>
    <physiologicalReaction direction="left-to-right" evidence="19">
        <dbReference type="Rhea" id="RHEA:46609"/>
    </physiologicalReaction>
</comment>
<feature type="chain" id="PRO_5003518985" description="non-specific serine/threonine protein kinase" evidence="22">
    <location>
        <begin position="22"/>
        <end position="1148"/>
    </location>
</feature>
<keyword evidence="11" id="KW-0378">Hydrolase</keyword>
<dbReference type="Pfam" id="PF06479">
    <property type="entry name" value="Ribonuc_2-5A"/>
    <property type="match status" value="1"/>
</dbReference>
<accession>G8Y456</accession>
<name>G8Y456_PICSO</name>
<keyword evidence="9" id="KW-0547">Nucleotide-binding</keyword>
<dbReference type="InterPro" id="IPR008271">
    <property type="entry name" value="Ser/Thr_kinase_AS"/>
</dbReference>
<dbReference type="Pfam" id="PF00069">
    <property type="entry name" value="Pkinase"/>
    <property type="match status" value="1"/>
</dbReference>
<keyword evidence="13" id="KW-0460">Magnesium</keyword>
<dbReference type="FunCoup" id="G8Y456">
    <property type="interactions" value="229"/>
</dbReference>
<keyword evidence="18" id="KW-0511">Multifunctional enzyme</keyword>
<evidence type="ECO:0000256" key="12">
    <source>
        <dbReference type="ARBA" id="ARBA00022840"/>
    </source>
</evidence>
<evidence type="ECO:0000256" key="5">
    <source>
        <dbReference type="ARBA" id="ARBA00022679"/>
    </source>
</evidence>
<evidence type="ECO:0000256" key="18">
    <source>
        <dbReference type="ARBA" id="ARBA00023268"/>
    </source>
</evidence>
<dbReference type="GO" id="GO:0004521">
    <property type="term" value="F:RNA endonuclease activity"/>
    <property type="evidence" value="ECO:0007669"/>
    <property type="project" value="InterPro"/>
</dbReference>
<dbReference type="FunFam" id="1.10.510.10:FF:000572">
    <property type="entry name" value="Serine/threonine-protein kinase/endoribonuclease IRE1"/>
    <property type="match status" value="1"/>
</dbReference>
<dbReference type="GO" id="GO:0016787">
    <property type="term" value="F:hydrolase activity"/>
    <property type="evidence" value="ECO:0007669"/>
    <property type="project" value="UniProtKB-KW"/>
</dbReference>
<evidence type="ECO:0000256" key="13">
    <source>
        <dbReference type="ARBA" id="ARBA00022842"/>
    </source>
</evidence>
<evidence type="ECO:0000313" key="25">
    <source>
        <dbReference type="EMBL" id="CCE85474.1"/>
    </source>
</evidence>
<evidence type="ECO:0000256" key="22">
    <source>
        <dbReference type="SAM" id="SignalP"/>
    </source>
</evidence>
<feature type="compositionally biased region" description="Polar residues" evidence="21">
    <location>
        <begin position="637"/>
        <end position="646"/>
    </location>
</feature>
<feature type="compositionally biased region" description="Basic and acidic residues" evidence="21">
    <location>
        <begin position="672"/>
        <end position="682"/>
    </location>
</feature>
<comment type="catalytic activity">
    <reaction evidence="20">
        <text>L-seryl-[protein] + ATP = O-phospho-L-seryl-[protein] + ADP + H(+)</text>
        <dbReference type="Rhea" id="RHEA:17989"/>
        <dbReference type="Rhea" id="RHEA-COMP:9863"/>
        <dbReference type="Rhea" id="RHEA-COMP:11604"/>
        <dbReference type="ChEBI" id="CHEBI:15378"/>
        <dbReference type="ChEBI" id="CHEBI:29999"/>
        <dbReference type="ChEBI" id="CHEBI:30616"/>
        <dbReference type="ChEBI" id="CHEBI:83421"/>
        <dbReference type="ChEBI" id="CHEBI:456216"/>
        <dbReference type="EC" id="2.7.11.1"/>
    </reaction>
    <physiologicalReaction direction="left-to-right" evidence="20">
        <dbReference type="Rhea" id="RHEA:17990"/>
    </physiologicalReaction>
</comment>
<evidence type="ECO:0000256" key="8">
    <source>
        <dbReference type="ARBA" id="ARBA00022729"/>
    </source>
</evidence>
<dbReference type="SMART" id="SM00564">
    <property type="entry name" value="PQQ"/>
    <property type="match status" value="3"/>
</dbReference>
<dbReference type="GO" id="GO:0005524">
    <property type="term" value="F:ATP binding"/>
    <property type="evidence" value="ECO:0007669"/>
    <property type="project" value="UniProtKB-KW"/>
</dbReference>
<evidence type="ECO:0000256" key="9">
    <source>
        <dbReference type="ARBA" id="ARBA00022741"/>
    </source>
</evidence>
<feature type="domain" description="KEN" evidence="24">
    <location>
        <begin position="1019"/>
        <end position="1148"/>
    </location>
</feature>
<dbReference type="InterPro" id="IPR015943">
    <property type="entry name" value="WD40/YVTN_repeat-like_dom_sf"/>
</dbReference>
<organism evidence="25 26">
    <name type="scientific">Pichia sorbitophila (strain ATCC MYA-4447 / BCRC 22081 / CBS 7064 / NBRC 10061 / NRRL Y-12695)</name>
    <name type="common">Hybrid yeast</name>
    <dbReference type="NCBI Taxonomy" id="559304"/>
    <lineage>
        <taxon>Eukaryota</taxon>
        <taxon>Fungi</taxon>
        <taxon>Dikarya</taxon>
        <taxon>Ascomycota</taxon>
        <taxon>Saccharomycotina</taxon>
        <taxon>Pichiomycetes</taxon>
        <taxon>Debaryomycetaceae</taxon>
        <taxon>Millerozyma</taxon>
    </lineage>
</organism>
<dbReference type="PANTHER" id="PTHR13954">
    <property type="entry name" value="IRE1-RELATED"/>
    <property type="match status" value="1"/>
</dbReference>
<dbReference type="FunFam" id="1.20.1440.180:FF:000002">
    <property type="entry name" value="Serine/threonine-protein kinase/endoribonuclease IRE1"/>
    <property type="match status" value="1"/>
</dbReference>
<dbReference type="FunFam" id="3.30.200.20:FF:000443">
    <property type="entry name" value="Serine/threonine-protein kinase/endoribonuclease IRE1"/>
    <property type="match status" value="1"/>
</dbReference>
<evidence type="ECO:0000256" key="14">
    <source>
        <dbReference type="ARBA" id="ARBA00022989"/>
    </source>
</evidence>
<dbReference type="HOGENOM" id="CLU_004875_2_1_1"/>
<keyword evidence="14" id="KW-1133">Transmembrane helix</keyword>
<dbReference type="Gene3D" id="3.30.200.20">
    <property type="entry name" value="Phosphorylase Kinase, domain 1"/>
    <property type="match status" value="1"/>
</dbReference>
<dbReference type="GO" id="GO:0004674">
    <property type="term" value="F:protein serine/threonine kinase activity"/>
    <property type="evidence" value="ECO:0007669"/>
    <property type="project" value="UniProtKB-KW"/>
</dbReference>
<keyword evidence="15" id="KW-0472">Membrane</keyword>
<feature type="signal peptide" evidence="22">
    <location>
        <begin position="1"/>
        <end position="21"/>
    </location>
</feature>
<dbReference type="GO" id="GO:0070059">
    <property type="term" value="P:intrinsic apoptotic signaling pathway in response to endoplasmic reticulum stress"/>
    <property type="evidence" value="ECO:0007669"/>
    <property type="project" value="TreeGrafter"/>
</dbReference>
<dbReference type="Gene3D" id="1.10.510.10">
    <property type="entry name" value="Transferase(Phosphotransferase) domain 1"/>
    <property type="match status" value="1"/>
</dbReference>
<keyword evidence="17" id="KW-0834">Unfolded protein response</keyword>
<dbReference type="GO" id="GO:0031505">
    <property type="term" value="P:fungal-type cell wall organization"/>
    <property type="evidence" value="ECO:0007669"/>
    <property type="project" value="UniProtKB-ARBA"/>
</dbReference>
<evidence type="ECO:0000256" key="15">
    <source>
        <dbReference type="ARBA" id="ARBA00023136"/>
    </source>
</evidence>
<proteinExistence type="predicted"/>
<keyword evidence="12" id="KW-0067">ATP-binding</keyword>
<dbReference type="GO" id="GO:0046872">
    <property type="term" value="F:metal ion binding"/>
    <property type="evidence" value="ECO:0007669"/>
    <property type="project" value="UniProtKB-KW"/>
</dbReference>
<keyword evidence="4" id="KW-0723">Serine/threonine-protein kinase</keyword>
<dbReference type="eggNOG" id="KOG1027">
    <property type="taxonomic scope" value="Eukaryota"/>
</dbReference>
<dbReference type="InterPro" id="IPR045133">
    <property type="entry name" value="IRE1/2-like"/>
</dbReference>
<dbReference type="STRING" id="559304.G8Y456"/>
<keyword evidence="16" id="KW-0325">Glycoprotein</keyword>
<evidence type="ECO:0000256" key="2">
    <source>
        <dbReference type="ARBA" id="ARBA00004479"/>
    </source>
</evidence>
<evidence type="ECO:0000259" key="23">
    <source>
        <dbReference type="PROSITE" id="PS50011"/>
    </source>
</evidence>
<dbReference type="SMART" id="SM00580">
    <property type="entry name" value="PUG"/>
    <property type="match status" value="1"/>
</dbReference>
<dbReference type="InterPro" id="IPR000719">
    <property type="entry name" value="Prot_kinase_dom"/>
</dbReference>
<evidence type="ECO:0000256" key="6">
    <source>
        <dbReference type="ARBA" id="ARBA00022692"/>
    </source>
</evidence>
<dbReference type="InterPro" id="IPR011009">
    <property type="entry name" value="Kinase-like_dom_sf"/>
</dbReference>
<dbReference type="SUPFAM" id="SSF56112">
    <property type="entry name" value="Protein kinase-like (PK-like)"/>
    <property type="match status" value="1"/>
</dbReference>
<evidence type="ECO:0000256" key="11">
    <source>
        <dbReference type="ARBA" id="ARBA00022801"/>
    </source>
</evidence>
<dbReference type="Proteomes" id="UP000005222">
    <property type="component" value="Chromosome M"/>
</dbReference>
<dbReference type="OrthoDB" id="63989at2759"/>
<feature type="compositionally biased region" description="Basic and acidic residues" evidence="21">
    <location>
        <begin position="579"/>
        <end position="592"/>
    </location>
</feature>
<dbReference type="EMBL" id="FO082047">
    <property type="protein sequence ID" value="CCE85474.1"/>
    <property type="molecule type" value="Genomic_DNA"/>
</dbReference>
<feature type="compositionally biased region" description="Basic and acidic residues" evidence="21">
    <location>
        <begin position="611"/>
        <end position="636"/>
    </location>
</feature>
<evidence type="ECO:0000256" key="7">
    <source>
        <dbReference type="ARBA" id="ARBA00022723"/>
    </source>
</evidence>
<dbReference type="SUPFAM" id="SSF50998">
    <property type="entry name" value="Quinoprotein alcohol dehydrogenase-like"/>
    <property type="match status" value="1"/>
</dbReference>
<evidence type="ECO:0000259" key="24">
    <source>
        <dbReference type="PROSITE" id="PS51392"/>
    </source>
</evidence>
<reference evidence="25 26" key="1">
    <citation type="journal article" date="2012" name="G3 (Bethesda)">
        <title>Pichia sorbitophila, an interspecies yeast hybrid reveals early steps of genome resolution following polyploidization.</title>
        <authorList>
            <person name="Leh Louis V."/>
            <person name="Despons L."/>
            <person name="Friedrich A."/>
            <person name="Martin T."/>
            <person name="Durrens P."/>
            <person name="Casaregola S."/>
            <person name="Neuveglise C."/>
            <person name="Fairhead C."/>
            <person name="Marck C."/>
            <person name="Cruz J.A."/>
            <person name="Straub M.L."/>
            <person name="Kugler V."/>
            <person name="Sacerdot C."/>
            <person name="Uzunov Z."/>
            <person name="Thierry A."/>
            <person name="Weiss S."/>
            <person name="Bleykasten C."/>
            <person name="De Montigny J."/>
            <person name="Jacques N."/>
            <person name="Jung P."/>
            <person name="Lemaire M."/>
            <person name="Mallet S."/>
            <person name="Morel G."/>
            <person name="Richard G.F."/>
            <person name="Sarkar A."/>
            <person name="Savel G."/>
            <person name="Schacherer J."/>
            <person name="Seret M.L."/>
            <person name="Talla E."/>
            <person name="Samson G."/>
            <person name="Jubin C."/>
            <person name="Poulain J."/>
            <person name="Vacherie B."/>
            <person name="Barbe V."/>
            <person name="Pelletier E."/>
            <person name="Sherman D.J."/>
            <person name="Westhof E."/>
            <person name="Weissenbach J."/>
            <person name="Baret P.V."/>
            <person name="Wincker P."/>
            <person name="Gaillardin C."/>
            <person name="Dujon B."/>
            <person name="Souciet J.L."/>
        </authorList>
    </citation>
    <scope>NUCLEOTIDE SEQUENCE [LARGE SCALE GENOMIC DNA]</scope>
    <source>
        <strain evidence="26">ATCC MYA-4447 / BCRC 22081 / CBS 7064 / NBRC 10061 / NRRL Y-12695</strain>
    </source>
</reference>
<feature type="domain" description="Protein kinase" evidence="23">
    <location>
        <begin position="713"/>
        <end position="1016"/>
    </location>
</feature>
<dbReference type="SMART" id="SM00220">
    <property type="entry name" value="S_TKc"/>
    <property type="match status" value="1"/>
</dbReference>
<dbReference type="EC" id="2.7.11.1" evidence="3"/>
<dbReference type="Gene3D" id="2.130.10.10">
    <property type="entry name" value="YVTN repeat-like/Quinoprotein amine dehydrogenase"/>
    <property type="match status" value="1"/>
</dbReference>
<protein>
    <recommendedName>
        <fullName evidence="3">non-specific serine/threonine protein kinase</fullName>
        <ecNumber evidence="3">2.7.11.1</ecNumber>
    </recommendedName>
</protein>
<dbReference type="PROSITE" id="PS00108">
    <property type="entry name" value="PROTEIN_KINASE_ST"/>
    <property type="match status" value="1"/>
</dbReference>
<dbReference type="PANTHER" id="PTHR13954:SF6">
    <property type="entry name" value="NON-SPECIFIC SERINE_THREONINE PROTEIN KINASE"/>
    <property type="match status" value="1"/>
</dbReference>
<feature type="region of interest" description="Disordered" evidence="21">
    <location>
        <begin position="547"/>
        <end position="701"/>
    </location>
</feature>
<dbReference type="OMA" id="IRYYCSE"/>
<evidence type="ECO:0000256" key="10">
    <source>
        <dbReference type="ARBA" id="ARBA00022777"/>
    </source>
</evidence>
<dbReference type="GO" id="GO:0036498">
    <property type="term" value="P:IRE1-mediated unfolded protein response"/>
    <property type="evidence" value="ECO:0007669"/>
    <property type="project" value="TreeGrafter"/>
</dbReference>
<keyword evidence="10" id="KW-0418">Kinase</keyword>
<keyword evidence="7" id="KW-0479">Metal-binding</keyword>
<evidence type="ECO:0000256" key="17">
    <source>
        <dbReference type="ARBA" id="ARBA00023230"/>
    </source>
</evidence>
<evidence type="ECO:0000256" key="21">
    <source>
        <dbReference type="SAM" id="MobiDB-lite"/>
    </source>
</evidence>
<dbReference type="CDD" id="cd09769">
    <property type="entry name" value="Luminal_IRE1"/>
    <property type="match status" value="1"/>
</dbReference>
<evidence type="ECO:0000256" key="20">
    <source>
        <dbReference type="ARBA" id="ARBA00048977"/>
    </source>
</evidence>
<evidence type="ECO:0000256" key="16">
    <source>
        <dbReference type="ARBA" id="ARBA00023180"/>
    </source>
</evidence>
<dbReference type="InterPro" id="IPR011047">
    <property type="entry name" value="Quinoprotein_ADH-like_sf"/>
</dbReference>
<dbReference type="GO" id="GO:0006397">
    <property type="term" value="P:mRNA processing"/>
    <property type="evidence" value="ECO:0007669"/>
    <property type="project" value="InterPro"/>
</dbReference>
<dbReference type="PROSITE" id="PS51392">
    <property type="entry name" value="KEN"/>
    <property type="match status" value="1"/>
</dbReference>
<dbReference type="GO" id="GO:0051082">
    <property type="term" value="F:unfolded protein binding"/>
    <property type="evidence" value="ECO:0007669"/>
    <property type="project" value="TreeGrafter"/>
</dbReference>
<keyword evidence="5" id="KW-0808">Transferase</keyword>
<feature type="compositionally biased region" description="Basic residues" evidence="21">
    <location>
        <begin position="647"/>
        <end position="666"/>
    </location>
</feature>
<evidence type="ECO:0000256" key="1">
    <source>
        <dbReference type="ARBA" id="ARBA00001946"/>
    </source>
</evidence>
<evidence type="ECO:0000256" key="3">
    <source>
        <dbReference type="ARBA" id="ARBA00012513"/>
    </source>
</evidence>
<dbReference type="InParanoid" id="G8Y456"/>
<gene>
    <name evidence="25" type="primary">Piso0_005071</name>
    <name evidence="25" type="ORF">GNLVRS01_PISO0M07096g</name>
</gene>
<dbReference type="Gene3D" id="1.20.1440.180">
    <property type="entry name" value="KEN domain"/>
    <property type="match status" value="1"/>
</dbReference>
<dbReference type="InterPro" id="IPR038357">
    <property type="entry name" value="KEN_sf"/>
</dbReference>
<sequence length="1148" mass="131327">MRSQGLLCVFLLIYWPFLCLGFERRSFKQDESIEGGNFSRVSDFESSNISPIDSRSLDDWKLANILLVSDIDGNLHGIERGNGELLWTLPMDEPLVQITSNVTDSGEKFNNTSDILWFVEPYEDGTLYYFTPSYGMNKLPTSIRDLVLEAPFSLSGDNKIYTGIRKTSLYSININTGEVVSVFGNSEKCPNPDIYDRSAQLNTHEIIMLGKTTYELRIYSKENNNIMWNVTYSQWGSNNIDNDLKAQNQQSFDNLYFTPFYDKSLLAINKELGTPVWIRKLPSLAANVFDIFSSMSSLNNYVVLPHPWKHLNELQLNNEVDTNTNLCFINRTSNGKEWFAMSLSNYATLVKSAPISQFQMSIHQLMQQAAENINIALVNYLENLPVSEISNRNNEDIVNMISGIHRFNPLSIDNHYQPVPLFADIKQRSIKRIEGSTEHKNSYDSPKKIPNIIEGIRLPNSNSRTQPGSTLLLDKSSKDNILLLDSSESARGLIDQSPYLNLNPFVHLNSVWMLRTYDIITLVAILMLYAKYHRKIRSIFKNAITRSNENSNSHESDSKAMSESLPGEKQNSRVLEGNSKSEENLQRKDEYKSMGLVQKVRGDESVVTSANDHDNSENLESNNREQVENEVREEIPSKNNSDNFINTKKKRKRGSRGGKRSNKGKKSVQAENKSDDLDKSIAEENSDVETDEMSSEAQKFSTDRIHQFDNNLIISDKILGYGSHGTVVYQGTFENRPVAVKRMLLDFYDIASHEVSLLQESDDHPNVIRYYCSKSSKTDKFLYIALERCVCTLQDIIEKSLDYPKPFRLTGNNINSTLYQLSSGLHYLHSLKIVHRDIKPQNILVAEIKQGTRKGTANEVRLLISDFGLCKKLEPDQSSFGATAHHDASGTTGWRAPELLLQPDILEISPQTVSSSNGTQAQNKSSTQLSQKRLTKAIDIFSLGCVFFYILSKGSHPFGDRYIREANIIKGGKDLSTLKLHCKFDYSESIDLISSMIDHNPNNRPDTSIIMKHPFFWESGKKLQFLLKASDRFEIERRDPPSDILLALEVFGEKVHHGNWHKKFDEVFMSNLGKYRKYHPDKLMDLLRAVRNKYHHFNDMPTGLQQEMSPLPDGFYSYFQEKFPNMLMQVYYIVHKHLKHEHIFEEFF</sequence>
<dbReference type="AlphaFoldDB" id="G8Y456"/>
<dbReference type="CDD" id="cd10422">
    <property type="entry name" value="RNase_Ire1"/>
    <property type="match status" value="1"/>
</dbReference>
<dbReference type="GO" id="GO:1990604">
    <property type="term" value="C:IRE1-TRAF2-ASK1 complex"/>
    <property type="evidence" value="ECO:0007669"/>
    <property type="project" value="TreeGrafter"/>
</dbReference>
<evidence type="ECO:0000256" key="19">
    <source>
        <dbReference type="ARBA" id="ARBA00048659"/>
    </source>
</evidence>
<dbReference type="InterPro" id="IPR018391">
    <property type="entry name" value="PQQ_b-propeller_rpt"/>
</dbReference>
<dbReference type="PROSITE" id="PS50011">
    <property type="entry name" value="PROTEIN_KINASE_DOM"/>
    <property type="match status" value="1"/>
</dbReference>
<feature type="compositionally biased region" description="Acidic residues" evidence="21">
    <location>
        <begin position="684"/>
        <end position="694"/>
    </location>
</feature>
<keyword evidence="6" id="KW-0812">Transmembrane</keyword>
<evidence type="ECO:0000313" key="26">
    <source>
        <dbReference type="Proteomes" id="UP000005222"/>
    </source>
</evidence>
<comment type="cofactor">
    <cofactor evidence="1">
        <name>Mg(2+)</name>
        <dbReference type="ChEBI" id="CHEBI:18420"/>
    </cofactor>
</comment>
<keyword evidence="8 22" id="KW-0732">Signal</keyword>
<keyword evidence="26" id="KW-1185">Reference proteome</keyword>
<dbReference type="InterPro" id="IPR010513">
    <property type="entry name" value="KEN_dom"/>
</dbReference>
<evidence type="ECO:0000256" key="4">
    <source>
        <dbReference type="ARBA" id="ARBA00022527"/>
    </source>
</evidence>